<feature type="signal peptide" evidence="1">
    <location>
        <begin position="1"/>
        <end position="22"/>
    </location>
</feature>
<organism evidence="2 3">
    <name type="scientific">Danxiaibacter flavus</name>
    <dbReference type="NCBI Taxonomy" id="3049108"/>
    <lineage>
        <taxon>Bacteria</taxon>
        <taxon>Pseudomonadati</taxon>
        <taxon>Bacteroidota</taxon>
        <taxon>Chitinophagia</taxon>
        <taxon>Chitinophagales</taxon>
        <taxon>Chitinophagaceae</taxon>
        <taxon>Danxiaibacter</taxon>
    </lineage>
</organism>
<dbReference type="Proteomes" id="UP001560573">
    <property type="component" value="Unassembled WGS sequence"/>
</dbReference>
<protein>
    <submittedName>
        <fullName evidence="2">Uncharacterized protein</fullName>
    </submittedName>
</protein>
<gene>
    <name evidence="2" type="ORF">QTN47_10525</name>
</gene>
<proteinExistence type="predicted"/>
<dbReference type="RefSeq" id="WP_369329332.1">
    <property type="nucleotide sequence ID" value="NZ_JAULBC010000002.1"/>
</dbReference>
<accession>A0ABV3ZDH9</accession>
<comment type="caution">
    <text evidence="2">The sequence shown here is derived from an EMBL/GenBank/DDBJ whole genome shotgun (WGS) entry which is preliminary data.</text>
</comment>
<evidence type="ECO:0000313" key="2">
    <source>
        <dbReference type="EMBL" id="MEX6687932.1"/>
    </source>
</evidence>
<keyword evidence="3" id="KW-1185">Reference proteome</keyword>
<sequence length="130" mass="14405">MTKKLTHIAILTVLVSTLTVHFAMGSFTGSSDKDDKNKFSLKNLNKISKTAFSLSFMKNSNYQFKGTLNLTLPGYVPASGSTTNPTSVTPEVPEVSSMIRMENGNTTFVYPYKYKVKVPKFRTPTAPNIR</sequence>
<reference evidence="2 3" key="1">
    <citation type="submission" date="2023-07" db="EMBL/GenBank/DDBJ databases">
        <authorList>
            <person name="Lian W.-H."/>
        </authorList>
    </citation>
    <scope>NUCLEOTIDE SEQUENCE [LARGE SCALE GENOMIC DNA]</scope>
    <source>
        <strain evidence="2 3">SYSU DXS3180</strain>
    </source>
</reference>
<dbReference type="EMBL" id="JAULBC010000002">
    <property type="protein sequence ID" value="MEX6687932.1"/>
    <property type="molecule type" value="Genomic_DNA"/>
</dbReference>
<feature type="chain" id="PRO_5047458765" evidence="1">
    <location>
        <begin position="23"/>
        <end position="130"/>
    </location>
</feature>
<keyword evidence="1" id="KW-0732">Signal</keyword>
<evidence type="ECO:0000256" key="1">
    <source>
        <dbReference type="SAM" id="SignalP"/>
    </source>
</evidence>
<evidence type="ECO:0000313" key="3">
    <source>
        <dbReference type="Proteomes" id="UP001560573"/>
    </source>
</evidence>
<name>A0ABV3ZDH9_9BACT</name>